<comment type="subcellular location">
    <subcellularLocation>
        <location evidence="1">Membrane</location>
        <topology evidence="1">Multi-pass membrane protein</topology>
    </subcellularLocation>
</comment>
<dbReference type="InterPro" id="IPR049326">
    <property type="entry name" value="Rhodopsin_dom_fungi"/>
</dbReference>
<keyword evidence="3 6" id="KW-1133">Transmembrane helix</keyword>
<evidence type="ECO:0000313" key="9">
    <source>
        <dbReference type="Proteomes" id="UP001610563"/>
    </source>
</evidence>
<feature type="transmembrane region" description="Helical" evidence="6">
    <location>
        <begin position="210"/>
        <end position="231"/>
    </location>
</feature>
<dbReference type="PANTHER" id="PTHR33048:SF155">
    <property type="entry name" value="INTEGRAL MEMBRANE PROTEIN"/>
    <property type="match status" value="1"/>
</dbReference>
<evidence type="ECO:0000256" key="3">
    <source>
        <dbReference type="ARBA" id="ARBA00022989"/>
    </source>
</evidence>
<evidence type="ECO:0000256" key="6">
    <source>
        <dbReference type="SAM" id="Phobius"/>
    </source>
</evidence>
<reference evidence="8 9" key="1">
    <citation type="submission" date="2024-07" db="EMBL/GenBank/DDBJ databases">
        <title>Section-level genome sequencing and comparative genomics of Aspergillus sections Usti and Cavernicolus.</title>
        <authorList>
            <consortium name="Lawrence Berkeley National Laboratory"/>
            <person name="Nybo J.L."/>
            <person name="Vesth T.C."/>
            <person name="Theobald S."/>
            <person name="Frisvad J.C."/>
            <person name="Larsen T.O."/>
            <person name="Kjaerboelling I."/>
            <person name="Rothschild-Mancinelli K."/>
            <person name="Lyhne E.K."/>
            <person name="Kogle M.E."/>
            <person name="Barry K."/>
            <person name="Clum A."/>
            <person name="Na H."/>
            <person name="Ledsgaard L."/>
            <person name="Lin J."/>
            <person name="Lipzen A."/>
            <person name="Kuo A."/>
            <person name="Riley R."/>
            <person name="Mondo S."/>
            <person name="Labutti K."/>
            <person name="Haridas S."/>
            <person name="Pangalinan J."/>
            <person name="Salamov A.A."/>
            <person name="Simmons B.A."/>
            <person name="Magnuson J.K."/>
            <person name="Chen J."/>
            <person name="Drula E."/>
            <person name="Henrissat B."/>
            <person name="Wiebenga A."/>
            <person name="Lubbers R.J."/>
            <person name="Gomes A.C."/>
            <person name="Makela M.R."/>
            <person name="Stajich J."/>
            <person name="Grigoriev I.V."/>
            <person name="Mortensen U.H."/>
            <person name="De Vries R.P."/>
            <person name="Baker S.E."/>
            <person name="Andersen M.R."/>
        </authorList>
    </citation>
    <scope>NUCLEOTIDE SEQUENCE [LARGE SCALE GENOMIC DNA]</scope>
    <source>
        <strain evidence="8 9">CBS 209.92</strain>
    </source>
</reference>
<feature type="transmembrane region" description="Helical" evidence="6">
    <location>
        <begin position="124"/>
        <end position="146"/>
    </location>
</feature>
<comment type="similarity">
    <text evidence="5">Belongs to the SAT4 family.</text>
</comment>
<dbReference type="PANTHER" id="PTHR33048">
    <property type="entry name" value="PTH11-LIKE INTEGRAL MEMBRANE PROTEIN (AFU_ORTHOLOGUE AFUA_5G11245)"/>
    <property type="match status" value="1"/>
</dbReference>
<feature type="domain" description="Rhodopsin" evidence="7">
    <location>
        <begin position="33"/>
        <end position="273"/>
    </location>
</feature>
<dbReference type="EMBL" id="JBFTWV010000010">
    <property type="protein sequence ID" value="KAL2798972.1"/>
    <property type="molecule type" value="Genomic_DNA"/>
</dbReference>
<protein>
    <recommendedName>
        <fullName evidence="7">Rhodopsin domain-containing protein</fullName>
    </recommendedName>
</protein>
<evidence type="ECO:0000256" key="1">
    <source>
        <dbReference type="ARBA" id="ARBA00004141"/>
    </source>
</evidence>
<feature type="transmembrane region" description="Helical" evidence="6">
    <location>
        <begin position="176"/>
        <end position="198"/>
    </location>
</feature>
<feature type="transmembrane region" description="Helical" evidence="6">
    <location>
        <begin position="91"/>
        <end position="117"/>
    </location>
</feature>
<evidence type="ECO:0000313" key="8">
    <source>
        <dbReference type="EMBL" id="KAL2798972.1"/>
    </source>
</evidence>
<dbReference type="InterPro" id="IPR052337">
    <property type="entry name" value="SAT4-like"/>
</dbReference>
<evidence type="ECO:0000256" key="2">
    <source>
        <dbReference type="ARBA" id="ARBA00022692"/>
    </source>
</evidence>
<evidence type="ECO:0000259" key="7">
    <source>
        <dbReference type="Pfam" id="PF20684"/>
    </source>
</evidence>
<sequence>MPASEGSSSKSLGPHLLRDVWAFVGVSIVVVFLRILARGRIKKFSWDDVLMGFALVLALVGSAILTIAVQKGYGSPIAQVSDASMVILYDYIAQTFGIAGGVAGRVAFVVFILGILGVNKRDRIILWAFVGGQVVINLLFILIIFLQCPGHASAILSHSDDADKCWDLRVQTYYGYFQGAFNSATDLYLAAFSTYVSWNLNLKWRVKIGLIMLLGLGIFAMVASIIKTVQLHILSNANNNPTRATVDLERWLYIETYLVIITASIPLIRPLFRSKTAGHGISYGQPSHSRSRFTSGTRESTHMGMGAVGIGRRNFSKMVSDDNIPLRKASIRTKADSVEV</sequence>
<keyword evidence="2 6" id="KW-0812">Transmembrane</keyword>
<proteinExistence type="inferred from homology"/>
<evidence type="ECO:0000256" key="5">
    <source>
        <dbReference type="ARBA" id="ARBA00038359"/>
    </source>
</evidence>
<organism evidence="8 9">
    <name type="scientific">Aspergillus keveii</name>
    <dbReference type="NCBI Taxonomy" id="714993"/>
    <lineage>
        <taxon>Eukaryota</taxon>
        <taxon>Fungi</taxon>
        <taxon>Dikarya</taxon>
        <taxon>Ascomycota</taxon>
        <taxon>Pezizomycotina</taxon>
        <taxon>Eurotiomycetes</taxon>
        <taxon>Eurotiomycetidae</taxon>
        <taxon>Eurotiales</taxon>
        <taxon>Aspergillaceae</taxon>
        <taxon>Aspergillus</taxon>
        <taxon>Aspergillus subgen. Nidulantes</taxon>
    </lineage>
</organism>
<comment type="caution">
    <text evidence="8">The sequence shown here is derived from an EMBL/GenBank/DDBJ whole genome shotgun (WGS) entry which is preliminary data.</text>
</comment>
<accession>A0ABR4GIS6</accession>
<keyword evidence="4 6" id="KW-0472">Membrane</keyword>
<evidence type="ECO:0000256" key="4">
    <source>
        <dbReference type="ARBA" id="ARBA00023136"/>
    </source>
</evidence>
<feature type="transmembrane region" description="Helical" evidence="6">
    <location>
        <begin position="49"/>
        <end position="71"/>
    </location>
</feature>
<feature type="transmembrane region" description="Helical" evidence="6">
    <location>
        <begin position="20"/>
        <end position="37"/>
    </location>
</feature>
<gene>
    <name evidence="8" type="ORF">BJX66DRAFT_294520</name>
</gene>
<keyword evidence="9" id="KW-1185">Reference proteome</keyword>
<dbReference type="Proteomes" id="UP001610563">
    <property type="component" value="Unassembled WGS sequence"/>
</dbReference>
<dbReference type="Pfam" id="PF20684">
    <property type="entry name" value="Fung_rhodopsin"/>
    <property type="match status" value="1"/>
</dbReference>
<feature type="transmembrane region" description="Helical" evidence="6">
    <location>
        <begin position="251"/>
        <end position="272"/>
    </location>
</feature>
<name>A0ABR4GIS6_9EURO</name>